<protein>
    <submittedName>
        <fullName evidence="9">Putative ABC transport system permease protein</fullName>
    </submittedName>
</protein>
<evidence type="ECO:0000256" key="4">
    <source>
        <dbReference type="ARBA" id="ARBA00022989"/>
    </source>
</evidence>
<sequence length="810" mass="90198">MLRNFFTLAVRNLLKRKVYSFINLFGLALGVAVCLVILKYVEFELSYDRFHENAAQIYRTTTATYRNGEFRGVDLETGYAQGPLLQADIPEVKTYVRTHPMYGGAVVTYQDEVGMPTTFYEESMQFVDSTFFDVFTYTAAQGNLHTALDRPNSVVISPAMAKKYFGQADPLGKIVQVSGGWADGEYEVTAVLEEVPQNSHFTFEFLFPIHNLLQGGQYRQDDGWGWQNFFTYIQLQPHTDVATAEAKMPAFITKYQGDDLAETNSKAEMVLQPLPSIHLNQGLPTESGNTSETPTVYFFLLISFFILAIAWINYINLSTARAMERAREVGIKKAIGAYRSQLMLQFIFESVLVNLISIVLAVLIALALLPLLGEMVGKALTFEFRDYRFWLMLTTLFLLGSLISGAYPAFVLSSFNTIQVLKGSVRNVQGGFSLRKALVVFQFAASLVLIAGTFAIYRQVVYMRDQDKGLTMDQMLVVNGPKVLERDGSTTRLLSLKRELQQLAGVEAVTTSGAIPGGGHNWGTGMRRDGTPPEEAKSGRVVWVDPDFVDTYGITVLAGRNFNLEMASDLHAVLVNEAALTAFGLGDPEHALEERLILGGDTIPILGVLKNYHWSSLKMEHTPWLFLADTVSQRAFSIHLTGTDLNGTIQQVEQKYKAAFPGNPFDYYFLDDFFNRQYQSEQQFAQIFTSFATLAIVIACLGLWGLASFTTTLKLKEISIRKVLGASVSSILSLLSWQFLQLVLIASLIALPLTWYGVDAWLQNFAFRMGLGWELFVVPVLILGLLALGTVSVQILRGANTNPAKILRSE</sequence>
<dbReference type="GO" id="GO:0022857">
    <property type="term" value="F:transmembrane transporter activity"/>
    <property type="evidence" value="ECO:0007669"/>
    <property type="project" value="TreeGrafter"/>
</dbReference>
<dbReference type="Pfam" id="PF12704">
    <property type="entry name" value="MacB_PCD"/>
    <property type="match status" value="1"/>
</dbReference>
<feature type="transmembrane region" description="Helical" evidence="6">
    <location>
        <begin position="296"/>
        <end position="317"/>
    </location>
</feature>
<dbReference type="GO" id="GO:0005886">
    <property type="term" value="C:plasma membrane"/>
    <property type="evidence" value="ECO:0007669"/>
    <property type="project" value="UniProtKB-SubCell"/>
</dbReference>
<evidence type="ECO:0000256" key="6">
    <source>
        <dbReference type="SAM" id="Phobius"/>
    </source>
</evidence>
<feature type="domain" description="ABC3 transporter permease C-terminal" evidence="7">
    <location>
        <begin position="301"/>
        <end position="411"/>
    </location>
</feature>
<keyword evidence="10" id="KW-1185">Reference proteome</keyword>
<dbReference type="RefSeq" id="WP_089682952.1">
    <property type="nucleotide sequence ID" value="NZ_FNFO01000005.1"/>
</dbReference>
<dbReference type="InterPro" id="IPR003838">
    <property type="entry name" value="ABC3_permease_C"/>
</dbReference>
<feature type="transmembrane region" description="Helical" evidence="6">
    <location>
        <begin position="389"/>
        <end position="416"/>
    </location>
</feature>
<keyword evidence="3 6" id="KW-0812">Transmembrane</keyword>
<keyword evidence="5 6" id="KW-0472">Membrane</keyword>
<gene>
    <name evidence="9" type="ORF">SAMN05421823_10542</name>
</gene>
<organism evidence="9 10">
    <name type="scientific">Catalinimonas alkaloidigena</name>
    <dbReference type="NCBI Taxonomy" id="1075417"/>
    <lineage>
        <taxon>Bacteria</taxon>
        <taxon>Pseudomonadati</taxon>
        <taxon>Bacteroidota</taxon>
        <taxon>Cytophagia</taxon>
        <taxon>Cytophagales</taxon>
        <taxon>Catalimonadaceae</taxon>
        <taxon>Catalinimonas</taxon>
    </lineage>
</organism>
<dbReference type="STRING" id="1075417.SAMN05421823_10542"/>
<evidence type="ECO:0000256" key="5">
    <source>
        <dbReference type="ARBA" id="ARBA00023136"/>
    </source>
</evidence>
<feature type="transmembrane region" description="Helical" evidence="6">
    <location>
        <begin position="687"/>
        <end position="710"/>
    </location>
</feature>
<keyword evidence="4 6" id="KW-1133">Transmembrane helix</keyword>
<evidence type="ECO:0000313" key="9">
    <source>
        <dbReference type="EMBL" id="SDL26106.1"/>
    </source>
</evidence>
<dbReference type="AlphaFoldDB" id="A0A1G9ILZ6"/>
<dbReference type="InterPro" id="IPR050250">
    <property type="entry name" value="Macrolide_Exporter_MacB"/>
</dbReference>
<feature type="transmembrane region" description="Helical" evidence="6">
    <location>
        <begin position="731"/>
        <end position="755"/>
    </location>
</feature>
<evidence type="ECO:0000259" key="7">
    <source>
        <dbReference type="Pfam" id="PF02687"/>
    </source>
</evidence>
<feature type="transmembrane region" description="Helical" evidence="6">
    <location>
        <begin position="437"/>
        <end position="457"/>
    </location>
</feature>
<evidence type="ECO:0000256" key="2">
    <source>
        <dbReference type="ARBA" id="ARBA00022475"/>
    </source>
</evidence>
<feature type="transmembrane region" description="Helical" evidence="6">
    <location>
        <begin position="342"/>
        <end position="369"/>
    </location>
</feature>
<evidence type="ECO:0000259" key="8">
    <source>
        <dbReference type="Pfam" id="PF12704"/>
    </source>
</evidence>
<evidence type="ECO:0000256" key="3">
    <source>
        <dbReference type="ARBA" id="ARBA00022692"/>
    </source>
</evidence>
<evidence type="ECO:0000256" key="1">
    <source>
        <dbReference type="ARBA" id="ARBA00004651"/>
    </source>
</evidence>
<reference evidence="9 10" key="1">
    <citation type="submission" date="2016-10" db="EMBL/GenBank/DDBJ databases">
        <authorList>
            <person name="de Groot N.N."/>
        </authorList>
    </citation>
    <scope>NUCLEOTIDE SEQUENCE [LARGE SCALE GENOMIC DNA]</scope>
    <source>
        <strain evidence="9 10">DSM 25186</strain>
    </source>
</reference>
<dbReference type="PANTHER" id="PTHR30572:SF18">
    <property type="entry name" value="ABC-TYPE MACROLIDE FAMILY EXPORT SYSTEM PERMEASE COMPONENT 2"/>
    <property type="match status" value="1"/>
</dbReference>
<keyword evidence="2" id="KW-1003">Cell membrane</keyword>
<dbReference type="PANTHER" id="PTHR30572">
    <property type="entry name" value="MEMBRANE COMPONENT OF TRANSPORTER-RELATED"/>
    <property type="match status" value="1"/>
</dbReference>
<dbReference type="InterPro" id="IPR025857">
    <property type="entry name" value="MacB_PCD"/>
</dbReference>
<dbReference type="Pfam" id="PF02687">
    <property type="entry name" value="FtsX"/>
    <property type="match status" value="2"/>
</dbReference>
<feature type="domain" description="MacB-like periplasmic core" evidence="8">
    <location>
        <begin position="20"/>
        <end position="249"/>
    </location>
</feature>
<accession>A0A1G9ILZ6</accession>
<dbReference type="Proteomes" id="UP000198510">
    <property type="component" value="Unassembled WGS sequence"/>
</dbReference>
<name>A0A1G9ILZ6_9BACT</name>
<dbReference type="EMBL" id="FNFO01000005">
    <property type="protein sequence ID" value="SDL26106.1"/>
    <property type="molecule type" value="Genomic_DNA"/>
</dbReference>
<dbReference type="OrthoDB" id="5933722at2"/>
<evidence type="ECO:0000313" key="10">
    <source>
        <dbReference type="Proteomes" id="UP000198510"/>
    </source>
</evidence>
<feature type="domain" description="ABC3 transporter permease C-terminal" evidence="7">
    <location>
        <begin position="690"/>
        <end position="802"/>
    </location>
</feature>
<feature type="transmembrane region" description="Helical" evidence="6">
    <location>
        <begin position="21"/>
        <end position="41"/>
    </location>
</feature>
<comment type="subcellular location">
    <subcellularLocation>
        <location evidence="1">Cell membrane</location>
        <topology evidence="1">Multi-pass membrane protein</topology>
    </subcellularLocation>
</comment>
<feature type="transmembrane region" description="Helical" evidence="6">
    <location>
        <begin position="775"/>
        <end position="796"/>
    </location>
</feature>
<proteinExistence type="predicted"/>